<evidence type="ECO:0000256" key="1">
    <source>
        <dbReference type="SAM" id="MobiDB-lite"/>
    </source>
</evidence>
<accession>A0AAV2K877</accession>
<evidence type="ECO:0000313" key="3">
    <source>
        <dbReference type="Proteomes" id="UP001497482"/>
    </source>
</evidence>
<feature type="region of interest" description="Disordered" evidence="1">
    <location>
        <begin position="40"/>
        <end position="74"/>
    </location>
</feature>
<reference evidence="2 3" key="1">
    <citation type="submission" date="2024-04" db="EMBL/GenBank/DDBJ databases">
        <authorList>
            <person name="Waldvogel A.-M."/>
            <person name="Schoenle A."/>
        </authorList>
    </citation>
    <scope>NUCLEOTIDE SEQUENCE [LARGE SCALE GENOMIC DNA]</scope>
</reference>
<feature type="compositionally biased region" description="Basic and acidic residues" evidence="1">
    <location>
        <begin position="56"/>
        <end position="67"/>
    </location>
</feature>
<dbReference type="EMBL" id="OZ035839">
    <property type="protein sequence ID" value="CAL1586123.1"/>
    <property type="molecule type" value="Genomic_DNA"/>
</dbReference>
<name>A0AAV2K877_KNICA</name>
<keyword evidence="3" id="KW-1185">Reference proteome</keyword>
<sequence>MHNHLQFKQVLLLLHHGARQTHFALTSVLRIPGPELSPLRRSSADLSTIPTATISKRREQQKSERGKSRAGSKQWFRTDDDHRYFSGVTQWESAVVFFHDKLRELERAGHSTLTTRPWSKLYSPFPTFFSIE</sequence>
<evidence type="ECO:0000313" key="2">
    <source>
        <dbReference type="EMBL" id="CAL1586123.1"/>
    </source>
</evidence>
<protein>
    <submittedName>
        <fullName evidence="2">Uncharacterized protein</fullName>
    </submittedName>
</protein>
<feature type="compositionally biased region" description="Polar residues" evidence="1">
    <location>
        <begin position="44"/>
        <end position="54"/>
    </location>
</feature>
<organism evidence="2 3">
    <name type="scientific">Knipowitschia caucasica</name>
    <name type="common">Caucasian dwarf goby</name>
    <name type="synonym">Pomatoschistus caucasicus</name>
    <dbReference type="NCBI Taxonomy" id="637954"/>
    <lineage>
        <taxon>Eukaryota</taxon>
        <taxon>Metazoa</taxon>
        <taxon>Chordata</taxon>
        <taxon>Craniata</taxon>
        <taxon>Vertebrata</taxon>
        <taxon>Euteleostomi</taxon>
        <taxon>Actinopterygii</taxon>
        <taxon>Neopterygii</taxon>
        <taxon>Teleostei</taxon>
        <taxon>Neoteleostei</taxon>
        <taxon>Acanthomorphata</taxon>
        <taxon>Gobiaria</taxon>
        <taxon>Gobiiformes</taxon>
        <taxon>Gobioidei</taxon>
        <taxon>Gobiidae</taxon>
        <taxon>Gobiinae</taxon>
        <taxon>Knipowitschia</taxon>
    </lineage>
</organism>
<proteinExistence type="predicted"/>
<dbReference type="AlphaFoldDB" id="A0AAV2K877"/>
<dbReference type="Proteomes" id="UP001497482">
    <property type="component" value="Chromosome 17"/>
</dbReference>
<gene>
    <name evidence="2" type="ORF">KC01_LOCUS16254</name>
</gene>